<feature type="compositionally biased region" description="Pro residues" evidence="1">
    <location>
        <begin position="34"/>
        <end position="50"/>
    </location>
</feature>
<name>A0A4C1SDX1_EUMVA</name>
<sequence length="69" mass="8023">LLPPVRAARSRLPDFSCLRYKRYEELSSRNELTRPPPARRPPALHPPPTRAAPAQRTRLISADYFRERS</sequence>
<protein>
    <submittedName>
        <fullName evidence="2">Uncharacterized protein</fullName>
    </submittedName>
</protein>
<feature type="region of interest" description="Disordered" evidence="1">
    <location>
        <begin position="26"/>
        <end position="69"/>
    </location>
</feature>
<dbReference type="EMBL" id="BGZK01006530">
    <property type="protein sequence ID" value="GBO99299.1"/>
    <property type="molecule type" value="Genomic_DNA"/>
</dbReference>
<accession>A0A4C1SDX1</accession>
<feature type="non-terminal residue" evidence="2">
    <location>
        <position position="1"/>
    </location>
</feature>
<comment type="caution">
    <text evidence="2">The sequence shown here is derived from an EMBL/GenBank/DDBJ whole genome shotgun (WGS) entry which is preliminary data.</text>
</comment>
<gene>
    <name evidence="2" type="ORF">EVAR_73809_1</name>
</gene>
<reference evidence="2 3" key="1">
    <citation type="journal article" date="2019" name="Commun. Biol.">
        <title>The bagworm genome reveals a unique fibroin gene that provides high tensile strength.</title>
        <authorList>
            <person name="Kono N."/>
            <person name="Nakamura H."/>
            <person name="Ohtoshi R."/>
            <person name="Tomita M."/>
            <person name="Numata K."/>
            <person name="Arakawa K."/>
        </authorList>
    </citation>
    <scope>NUCLEOTIDE SEQUENCE [LARGE SCALE GENOMIC DNA]</scope>
</reference>
<organism evidence="2 3">
    <name type="scientific">Eumeta variegata</name>
    <name type="common">Bagworm moth</name>
    <name type="synonym">Eumeta japonica</name>
    <dbReference type="NCBI Taxonomy" id="151549"/>
    <lineage>
        <taxon>Eukaryota</taxon>
        <taxon>Metazoa</taxon>
        <taxon>Ecdysozoa</taxon>
        <taxon>Arthropoda</taxon>
        <taxon>Hexapoda</taxon>
        <taxon>Insecta</taxon>
        <taxon>Pterygota</taxon>
        <taxon>Neoptera</taxon>
        <taxon>Endopterygota</taxon>
        <taxon>Lepidoptera</taxon>
        <taxon>Glossata</taxon>
        <taxon>Ditrysia</taxon>
        <taxon>Tineoidea</taxon>
        <taxon>Psychidae</taxon>
        <taxon>Oiketicinae</taxon>
        <taxon>Eumeta</taxon>
    </lineage>
</organism>
<dbReference type="AlphaFoldDB" id="A0A4C1SDX1"/>
<evidence type="ECO:0000313" key="2">
    <source>
        <dbReference type="EMBL" id="GBO99299.1"/>
    </source>
</evidence>
<proteinExistence type="predicted"/>
<dbReference type="Proteomes" id="UP000299102">
    <property type="component" value="Unassembled WGS sequence"/>
</dbReference>
<evidence type="ECO:0000313" key="3">
    <source>
        <dbReference type="Proteomes" id="UP000299102"/>
    </source>
</evidence>
<keyword evidence="3" id="KW-1185">Reference proteome</keyword>
<evidence type="ECO:0000256" key="1">
    <source>
        <dbReference type="SAM" id="MobiDB-lite"/>
    </source>
</evidence>